<dbReference type="NCBIfam" id="TIGR03292">
    <property type="entry name" value="PhnH_redo"/>
    <property type="match status" value="1"/>
</dbReference>
<proteinExistence type="predicted"/>
<gene>
    <name evidence="1" type="primary">phnH</name>
    <name evidence="1" type="ORF">OEG82_16500</name>
</gene>
<dbReference type="Proteomes" id="UP001081283">
    <property type="component" value="Unassembled WGS sequence"/>
</dbReference>
<name>A0ABT3YI71_9HYPH</name>
<evidence type="ECO:0000313" key="2">
    <source>
        <dbReference type="Proteomes" id="UP001081283"/>
    </source>
</evidence>
<keyword evidence="2" id="KW-1185">Reference proteome</keyword>
<comment type="caution">
    <text evidence="1">The sequence shown here is derived from an EMBL/GenBank/DDBJ whole genome shotgun (WGS) entry which is preliminary data.</text>
</comment>
<dbReference type="InterPro" id="IPR038058">
    <property type="entry name" value="PhnH-like_sp"/>
</dbReference>
<dbReference type="EMBL" id="JAOVZQ010000001">
    <property type="protein sequence ID" value="MCY0095604.1"/>
    <property type="molecule type" value="Genomic_DNA"/>
</dbReference>
<dbReference type="Gene3D" id="3.40.50.11310">
    <property type="entry name" value="Bacterial phosphonate metabolism protein PhnH"/>
    <property type="match status" value="1"/>
</dbReference>
<dbReference type="SUPFAM" id="SSF159709">
    <property type="entry name" value="PhnH-like"/>
    <property type="match status" value="1"/>
</dbReference>
<organism evidence="1 2">
    <name type="scientific">Hoeflea ulvae</name>
    <dbReference type="NCBI Taxonomy" id="2983764"/>
    <lineage>
        <taxon>Bacteria</taxon>
        <taxon>Pseudomonadati</taxon>
        <taxon>Pseudomonadota</taxon>
        <taxon>Alphaproteobacteria</taxon>
        <taxon>Hyphomicrobiales</taxon>
        <taxon>Rhizobiaceae</taxon>
        <taxon>Hoeflea</taxon>
    </lineage>
</organism>
<keyword evidence="1" id="KW-0456">Lyase</keyword>
<dbReference type="GO" id="GO:0016829">
    <property type="term" value="F:lyase activity"/>
    <property type="evidence" value="ECO:0007669"/>
    <property type="project" value="UniProtKB-KW"/>
</dbReference>
<protein>
    <submittedName>
        <fullName evidence="1">Phosphonate C-P lyase system protein PhnH</fullName>
    </submittedName>
</protein>
<dbReference type="Pfam" id="PF05845">
    <property type="entry name" value="PhnH"/>
    <property type="match status" value="1"/>
</dbReference>
<evidence type="ECO:0000313" key="1">
    <source>
        <dbReference type="EMBL" id="MCY0095604.1"/>
    </source>
</evidence>
<accession>A0ABT3YI71</accession>
<sequence length="206" mass="21418">MPSADFDSTIYEGGFANPVGASQTVFRALMDAMARPGSVQDLPVVTAPPTPLSASASALIVMLADADTPVWLDPALTRSSAVRDWIVFHTGAPVTSQPSDAAFALVAAPQSLSALNGFSLGTHEFPDRSTTVILQVASLSDGAPLVLQGPGIKHQASLAPDPMPPHFEAQWQANRAAFPRGIDLILAGPDCVAALPRSTRLVREGA</sequence>
<dbReference type="PIRSF" id="PIRSF020680">
    <property type="entry name" value="PhnH"/>
    <property type="match status" value="1"/>
</dbReference>
<dbReference type="InterPro" id="IPR008772">
    <property type="entry name" value="Phosphonate_metab_PhnH"/>
</dbReference>
<reference evidence="1" key="1">
    <citation type="submission" date="2022-10" db="EMBL/GenBank/DDBJ databases">
        <title>Hoeflea sp. J2-29, isolated from marine algae.</title>
        <authorList>
            <person name="Kristyanto S."/>
            <person name="Kim J.M."/>
            <person name="Jeon C.O."/>
        </authorList>
    </citation>
    <scope>NUCLEOTIDE SEQUENCE</scope>
    <source>
        <strain evidence="1">J2-29</strain>
    </source>
</reference>
<dbReference type="RefSeq" id="WP_267613485.1">
    <property type="nucleotide sequence ID" value="NZ_JAOVZQ010000001.1"/>
</dbReference>